<dbReference type="SUPFAM" id="SSF54862">
    <property type="entry name" value="4Fe-4S ferredoxins"/>
    <property type="match status" value="1"/>
</dbReference>
<dbReference type="PROSITE" id="PS51379">
    <property type="entry name" value="4FE4S_FER_2"/>
    <property type="match status" value="2"/>
</dbReference>
<evidence type="ECO:0000259" key="1">
    <source>
        <dbReference type="PROSITE" id="PS51379"/>
    </source>
</evidence>
<reference evidence="2" key="1">
    <citation type="journal article" date="2020" name="mSystems">
        <title>Genome- and Community-Level Interaction Insights into Carbon Utilization and Element Cycling Functions of Hydrothermarchaeota in Hydrothermal Sediment.</title>
        <authorList>
            <person name="Zhou Z."/>
            <person name="Liu Y."/>
            <person name="Xu W."/>
            <person name="Pan J."/>
            <person name="Luo Z.H."/>
            <person name="Li M."/>
        </authorList>
    </citation>
    <scope>NUCLEOTIDE SEQUENCE [LARGE SCALE GENOMIC DNA]</scope>
    <source>
        <strain evidence="2">SpSt-885</strain>
    </source>
</reference>
<dbReference type="InterPro" id="IPR017896">
    <property type="entry name" value="4Fe4S_Fe-S-bd"/>
</dbReference>
<name>A0A7J3SKB4_9CREN</name>
<dbReference type="InterPro" id="IPR017900">
    <property type="entry name" value="4Fe4S_Fe_S_CS"/>
</dbReference>
<dbReference type="PANTHER" id="PTHR40447">
    <property type="entry name" value="ANAEROBIC SULFITE REDUCTASE SUBUNIT A"/>
    <property type="match status" value="1"/>
</dbReference>
<dbReference type="AlphaFoldDB" id="A0A7J3SKB4"/>
<organism evidence="2">
    <name type="scientific">Fervidicoccus fontis</name>
    <dbReference type="NCBI Taxonomy" id="683846"/>
    <lineage>
        <taxon>Archaea</taxon>
        <taxon>Thermoproteota</taxon>
        <taxon>Thermoprotei</taxon>
        <taxon>Fervidicoccales</taxon>
        <taxon>Fervidicoccaceae</taxon>
        <taxon>Fervidicoccus</taxon>
    </lineage>
</organism>
<protein>
    <recommendedName>
        <fullName evidence="1">4Fe-4S ferredoxin-type domain-containing protein</fullName>
    </recommendedName>
</protein>
<dbReference type="EMBL" id="DTLS01000023">
    <property type="protein sequence ID" value="HGZ59702.1"/>
    <property type="molecule type" value="Genomic_DNA"/>
</dbReference>
<feature type="domain" description="4Fe-4S ferredoxin-type" evidence="1">
    <location>
        <begin position="250"/>
        <end position="280"/>
    </location>
</feature>
<gene>
    <name evidence="2" type="ORF">ENW83_00630</name>
</gene>
<dbReference type="Pfam" id="PF17179">
    <property type="entry name" value="Fer4_22"/>
    <property type="match status" value="1"/>
</dbReference>
<dbReference type="GO" id="GO:0016491">
    <property type="term" value="F:oxidoreductase activity"/>
    <property type="evidence" value="ECO:0007669"/>
    <property type="project" value="UniProtKB-ARBA"/>
</dbReference>
<sequence length="367" mass="41293">MLINILFLKLKIEGRVSMEAEYYVGSRQSLKKILNELKSRGLKVLGPKKSSGSIVYGEISDIEEMPLGIGGLSSITHHSIKEILHPSNQRFLYTDSNYTSHIPENGTESFALFGIRPCDLSSLQITDLLLSEDPFYNNRRSKLTWAIVEECQEPGIFCFCSLIGTGPTAKADFDISYALIGRDCVVFRKGTEKGEKMLKILQLKEVDENSKEVLLYKQRAEAAAVSMKKRFREGLSGLPEALDASLGDVSFWKKISDRCIGCSNCNMVCPTCTCSEFLDEAMMDGSAERQRFWVGCLSPVYGEVAGTHFRKEQYMRYRHFVLHKFLFPFIKQVPSGCVGCGRCIAFCPMGLDLRNTLQEVLIKYAKK</sequence>
<proteinExistence type="predicted"/>
<comment type="caution">
    <text evidence="2">The sequence shown here is derived from an EMBL/GenBank/DDBJ whole genome shotgun (WGS) entry which is preliminary data.</text>
</comment>
<feature type="domain" description="4Fe-4S ferredoxin-type" evidence="1">
    <location>
        <begin position="328"/>
        <end position="356"/>
    </location>
</feature>
<dbReference type="PANTHER" id="PTHR40447:SF1">
    <property type="entry name" value="ANAEROBIC SULFITE REDUCTASE SUBUNIT A"/>
    <property type="match status" value="1"/>
</dbReference>
<evidence type="ECO:0000313" key="2">
    <source>
        <dbReference type="EMBL" id="HGZ59702.1"/>
    </source>
</evidence>
<accession>A0A7J3SKB4</accession>
<dbReference type="PROSITE" id="PS00198">
    <property type="entry name" value="4FE4S_FER_1"/>
    <property type="match status" value="2"/>
</dbReference>